<organism evidence="1 2">
    <name type="scientific">Peronosclerospora sorghi</name>
    <dbReference type="NCBI Taxonomy" id="230839"/>
    <lineage>
        <taxon>Eukaryota</taxon>
        <taxon>Sar</taxon>
        <taxon>Stramenopiles</taxon>
        <taxon>Oomycota</taxon>
        <taxon>Peronosporomycetes</taxon>
        <taxon>Peronosporales</taxon>
        <taxon>Peronosporaceae</taxon>
        <taxon>Peronosclerospora</taxon>
    </lineage>
</organism>
<accession>A0ACC0WBR8</accession>
<name>A0ACC0WBR8_9STRA</name>
<dbReference type="Proteomes" id="UP001163321">
    <property type="component" value="Chromosome 3"/>
</dbReference>
<proteinExistence type="predicted"/>
<gene>
    <name evidence="1" type="ORF">PsorP6_006928</name>
</gene>
<dbReference type="EMBL" id="CM047582">
    <property type="protein sequence ID" value="KAI9916007.1"/>
    <property type="molecule type" value="Genomic_DNA"/>
</dbReference>
<keyword evidence="2" id="KW-1185">Reference proteome</keyword>
<reference evidence="1 2" key="1">
    <citation type="journal article" date="2022" name="bioRxiv">
        <title>The genome of the oomycete Peronosclerospora sorghi, a cosmopolitan pathogen of maize and sorghum, is inflated with dispersed pseudogenes.</title>
        <authorList>
            <person name="Fletcher K."/>
            <person name="Martin F."/>
            <person name="Isakeit T."/>
            <person name="Cavanaugh K."/>
            <person name="Magill C."/>
            <person name="Michelmore R."/>
        </authorList>
    </citation>
    <scope>NUCLEOTIDE SEQUENCE [LARGE SCALE GENOMIC DNA]</scope>
    <source>
        <strain evidence="1">P6</strain>
    </source>
</reference>
<protein>
    <submittedName>
        <fullName evidence="1">Uncharacterized protein</fullName>
    </submittedName>
</protein>
<comment type="caution">
    <text evidence="1">The sequence shown here is derived from an EMBL/GenBank/DDBJ whole genome shotgun (WGS) entry which is preliminary data.</text>
</comment>
<sequence length="85" mass="9525">MEGKLKVAGLSASKTRDELEKAQAQLTDVLGEKETRETNFGKLWKNIENLQLENLCKTMGVTIEQLVEDGITDVSKNVVERDKAF</sequence>
<evidence type="ECO:0000313" key="1">
    <source>
        <dbReference type="EMBL" id="KAI9916007.1"/>
    </source>
</evidence>
<evidence type="ECO:0000313" key="2">
    <source>
        <dbReference type="Proteomes" id="UP001163321"/>
    </source>
</evidence>